<dbReference type="EMBL" id="MCFA01000195">
    <property type="protein sequence ID" value="ORX99610.1"/>
    <property type="molecule type" value="Genomic_DNA"/>
</dbReference>
<evidence type="ECO:0000256" key="1">
    <source>
        <dbReference type="SAM" id="Phobius"/>
    </source>
</evidence>
<keyword evidence="4" id="KW-1185">Reference proteome</keyword>
<dbReference type="PANTHER" id="PTHR24148:SF73">
    <property type="entry name" value="HET DOMAIN PROTEIN (AFU_ORTHOLOGUE AFUA_8G01020)"/>
    <property type="match status" value="1"/>
</dbReference>
<dbReference type="STRING" id="1231657.A0A1Y1YNJ1"/>
<evidence type="ECO:0000259" key="2">
    <source>
        <dbReference type="Pfam" id="PF06985"/>
    </source>
</evidence>
<dbReference type="InterPro" id="IPR010730">
    <property type="entry name" value="HET"/>
</dbReference>
<dbReference type="AlphaFoldDB" id="A0A1Y1YNJ1"/>
<sequence length="797" mass="90821">MVWHTEPQPAHWRVRSQHATRQASRTTRIVYLGIMIPVSMLISLLLLFFFLIIFGILLLLLIFFYVLLLTFFPVYAIAGFFAIWSLYLLKKLTGAGPEWLRENPSGLIKEKAKGFKEIFIFACTWRWTAADESDESDKFFWDPKGPYQPYTYEALSTNIDDHEIRVLDLLPGPVDSPIRCRIRHISLRQGEPVYEAISYCWGGEVPSIPVYVHEETEGEPRQILATRNLVQAFQRFRQSDQQRTIWADGICINQGRDPQATEERNRQVKLMGLIYQKAKQCLIWLGRGAEDAKENLDAIKELVRLQTELTSAGFDKDPIFLSPEEKAQHKIPHGQTPHLKGLQLILSNIWLTRTWIVQEASLAQQATIYMGNGSVSWDDLVAAQSFAKNIGLLTAESEAPMNGMTAIFCNRIFQDSRLPVKGEGNILALLARRRNFDATNASDKVYGLISLLSERHHAQWPVGLGAEQAYLDAANRILHNGKTLDLLGIPRILDPSIHLEREKQERINIPTWVPDWRSNQVPISLRMLEFSPHGDRKFTATMDSMYEVNLSQGGRLLGVDGYGISIIQNLGALFSSRPVPMAISPTEFMCRRVNEIIAHGETYNKWKQTLEIFSHQGRNYPHSAMTMSTQEAFWRTISAYEPTSHDVGLTRLAESFEAYDIMMTLMRKRSLFIKAIPLIFAVHNHWLGHILLSPCTPMLYAFYGIMAQDPEAQDFCNSMVFAIGRRMARTADGHFALVPGNAVAGDEITLLKGARAPIVLRKHLETDHWEHVGEAYVEGLMNGEQWDENRCERRWLA</sequence>
<keyword evidence="1" id="KW-1133">Transmembrane helix</keyword>
<organism evidence="3 4">
    <name type="scientific">Clohesyomyces aquaticus</name>
    <dbReference type="NCBI Taxonomy" id="1231657"/>
    <lineage>
        <taxon>Eukaryota</taxon>
        <taxon>Fungi</taxon>
        <taxon>Dikarya</taxon>
        <taxon>Ascomycota</taxon>
        <taxon>Pezizomycotina</taxon>
        <taxon>Dothideomycetes</taxon>
        <taxon>Pleosporomycetidae</taxon>
        <taxon>Pleosporales</taxon>
        <taxon>Lindgomycetaceae</taxon>
        <taxon>Clohesyomyces</taxon>
    </lineage>
</organism>
<protein>
    <submittedName>
        <fullName evidence="3">Heterokaryon incompatibility protein-domain-containing protein</fullName>
    </submittedName>
</protein>
<accession>A0A1Y1YNJ1</accession>
<name>A0A1Y1YNJ1_9PLEO</name>
<dbReference type="OrthoDB" id="5416609at2759"/>
<dbReference type="Pfam" id="PF26639">
    <property type="entry name" value="Het-6_barrel"/>
    <property type="match status" value="1"/>
</dbReference>
<feature type="domain" description="Heterokaryon incompatibility" evidence="2">
    <location>
        <begin position="194"/>
        <end position="359"/>
    </location>
</feature>
<gene>
    <name evidence="3" type="ORF">BCR34DRAFT_124041</name>
</gene>
<feature type="transmembrane region" description="Helical" evidence="1">
    <location>
        <begin position="62"/>
        <end position="89"/>
    </location>
</feature>
<comment type="caution">
    <text evidence="3">The sequence shown here is derived from an EMBL/GenBank/DDBJ whole genome shotgun (WGS) entry which is preliminary data.</text>
</comment>
<feature type="transmembrane region" description="Helical" evidence="1">
    <location>
        <begin position="29"/>
        <end position="56"/>
    </location>
</feature>
<keyword evidence="1" id="KW-0472">Membrane</keyword>
<dbReference type="Pfam" id="PF06985">
    <property type="entry name" value="HET"/>
    <property type="match status" value="1"/>
</dbReference>
<keyword evidence="1" id="KW-0812">Transmembrane</keyword>
<evidence type="ECO:0000313" key="3">
    <source>
        <dbReference type="EMBL" id="ORX99610.1"/>
    </source>
</evidence>
<dbReference type="Proteomes" id="UP000193144">
    <property type="component" value="Unassembled WGS sequence"/>
</dbReference>
<dbReference type="InterPro" id="IPR052895">
    <property type="entry name" value="HetReg/Transcr_Mod"/>
</dbReference>
<reference evidence="3 4" key="1">
    <citation type="submission" date="2016-07" db="EMBL/GenBank/DDBJ databases">
        <title>Pervasive Adenine N6-methylation of Active Genes in Fungi.</title>
        <authorList>
            <consortium name="DOE Joint Genome Institute"/>
            <person name="Mondo S.J."/>
            <person name="Dannebaum R.O."/>
            <person name="Kuo R.C."/>
            <person name="Labutti K."/>
            <person name="Haridas S."/>
            <person name="Kuo A."/>
            <person name="Salamov A."/>
            <person name="Ahrendt S.R."/>
            <person name="Lipzen A."/>
            <person name="Sullivan W."/>
            <person name="Andreopoulos W.B."/>
            <person name="Clum A."/>
            <person name="Lindquist E."/>
            <person name="Daum C."/>
            <person name="Ramamoorthy G.K."/>
            <person name="Gryganskyi A."/>
            <person name="Culley D."/>
            <person name="Magnuson J.K."/>
            <person name="James T.Y."/>
            <person name="O'Malley M.A."/>
            <person name="Stajich J.E."/>
            <person name="Spatafora J.W."/>
            <person name="Visel A."/>
            <person name="Grigoriev I.V."/>
        </authorList>
    </citation>
    <scope>NUCLEOTIDE SEQUENCE [LARGE SCALE GENOMIC DNA]</scope>
    <source>
        <strain evidence="3 4">CBS 115471</strain>
    </source>
</reference>
<dbReference type="PANTHER" id="PTHR24148">
    <property type="entry name" value="ANKYRIN REPEAT DOMAIN-CONTAINING PROTEIN 39 HOMOLOG-RELATED"/>
    <property type="match status" value="1"/>
</dbReference>
<evidence type="ECO:0000313" key="4">
    <source>
        <dbReference type="Proteomes" id="UP000193144"/>
    </source>
</evidence>
<proteinExistence type="predicted"/>